<dbReference type="InterPro" id="IPR038595">
    <property type="entry name" value="LOR_sf"/>
</dbReference>
<reference evidence="2" key="2">
    <citation type="submission" date="2020-09" db="EMBL/GenBank/DDBJ databases">
        <authorList>
            <person name="Sun Q."/>
            <person name="Ohkuma M."/>
        </authorList>
    </citation>
    <scope>NUCLEOTIDE SEQUENCE</scope>
    <source>
        <strain evidence="2">JCM 4646</strain>
    </source>
</reference>
<organism evidence="2 3">
    <name type="scientific">Kitasatospora indigofera</name>
    <dbReference type="NCBI Taxonomy" id="67307"/>
    <lineage>
        <taxon>Bacteria</taxon>
        <taxon>Bacillati</taxon>
        <taxon>Actinomycetota</taxon>
        <taxon>Actinomycetes</taxon>
        <taxon>Kitasatosporales</taxon>
        <taxon>Streptomycetaceae</taxon>
        <taxon>Kitasatospora</taxon>
    </lineage>
</organism>
<reference evidence="2" key="1">
    <citation type="journal article" date="2014" name="Int. J. Syst. Evol. Microbiol.">
        <title>Complete genome sequence of Corynebacterium casei LMG S-19264T (=DSM 44701T), isolated from a smear-ripened cheese.</title>
        <authorList>
            <consortium name="US DOE Joint Genome Institute (JGI-PGF)"/>
            <person name="Walter F."/>
            <person name="Albersmeier A."/>
            <person name="Kalinowski J."/>
            <person name="Ruckert C."/>
        </authorList>
    </citation>
    <scope>NUCLEOTIDE SEQUENCE</scope>
    <source>
        <strain evidence="2">JCM 4646</strain>
    </source>
</reference>
<evidence type="ECO:0000313" key="3">
    <source>
        <dbReference type="Proteomes" id="UP000617734"/>
    </source>
</evidence>
<evidence type="ECO:0000313" key="2">
    <source>
        <dbReference type="EMBL" id="GHH59482.1"/>
    </source>
</evidence>
<sequence length="182" mass="20705">MFEERRARREANHAFENGEGVTRYSMQQKMIAIGDDYWIDNDAGEHVYKVNGKALRARRTYHIEDPRGHRVATVQSRPMRIKDSMAIEDADGHRLAVVKKALVSPVRDRWRITQEDGDELTVEGNVLDHEYTIERDGYKIAEVSKKWFRVRDTYGVDIGPGADHTTVLAAAVAIDSMAHPGD</sequence>
<dbReference type="Gene3D" id="2.40.160.200">
    <property type="entry name" value="LURP1-related"/>
    <property type="match status" value="1"/>
</dbReference>
<name>A0A919FB20_9ACTN</name>
<evidence type="ECO:0000256" key="1">
    <source>
        <dbReference type="ARBA" id="ARBA00005437"/>
    </source>
</evidence>
<accession>A0A919FB20</accession>
<proteinExistence type="inferred from homology"/>
<dbReference type="InterPro" id="IPR025659">
    <property type="entry name" value="Tubby-like_C"/>
</dbReference>
<dbReference type="Pfam" id="PF04525">
    <property type="entry name" value="LOR"/>
    <property type="match status" value="1"/>
</dbReference>
<evidence type="ECO:0008006" key="4">
    <source>
        <dbReference type="Google" id="ProtNLM"/>
    </source>
</evidence>
<comment type="caution">
    <text evidence="2">The sequence shown here is derived from an EMBL/GenBank/DDBJ whole genome shotgun (WGS) entry which is preliminary data.</text>
</comment>
<protein>
    <recommendedName>
        <fullName evidence="4">LURP-one-related family protein</fullName>
    </recommendedName>
</protein>
<dbReference type="InterPro" id="IPR007612">
    <property type="entry name" value="LOR"/>
</dbReference>
<dbReference type="SUPFAM" id="SSF54518">
    <property type="entry name" value="Tubby C-terminal domain-like"/>
    <property type="match status" value="1"/>
</dbReference>
<gene>
    <name evidence="2" type="ORF">GCM10018781_02740</name>
</gene>
<dbReference type="AlphaFoldDB" id="A0A919FB20"/>
<dbReference type="EMBL" id="BNBO01000001">
    <property type="protein sequence ID" value="GHH59482.1"/>
    <property type="molecule type" value="Genomic_DNA"/>
</dbReference>
<dbReference type="Proteomes" id="UP000617734">
    <property type="component" value="Unassembled WGS sequence"/>
</dbReference>
<keyword evidence="3" id="KW-1185">Reference proteome</keyword>
<comment type="similarity">
    <text evidence="1">Belongs to the LOR family.</text>
</comment>